<sequence>MTATVHADEVVVVLDGPVTEGLETVINEYASQLPLKLVRLKENLGLGPALNHGLEQCKHEWVARFDTDDINFPERFEKQIEFVNQNPTVDIVGSWVIEFNNDISDAYGVKKVPVSHAEIIKFAKFRNPFNHMTVMFRKGKVRGLGGYKSESLYEDYGLWVRLIQAGAKTANLGIPLVYARAGLEMVRRRGGLSYAKNEYRFQKGFYRSGFISFPEFVFNVFSRVPLRLLGGSVRFFVYKNFLRERK</sequence>
<dbReference type="PANTHER" id="PTHR43685:SF5">
    <property type="entry name" value="GLYCOSYLTRANSFERASE EPSE-RELATED"/>
    <property type="match status" value="1"/>
</dbReference>
<dbReference type="GO" id="GO:0016757">
    <property type="term" value="F:glycosyltransferase activity"/>
    <property type="evidence" value="ECO:0007669"/>
    <property type="project" value="UniProtKB-KW"/>
</dbReference>
<protein>
    <submittedName>
        <fullName evidence="5">Glycosyl transferase</fullName>
    </submittedName>
</protein>
<organism evidence="5 6">
    <name type="scientific">Alcaligenes pakistanensis</name>
    <dbReference type="NCBI Taxonomy" id="1482717"/>
    <lineage>
        <taxon>Bacteria</taxon>
        <taxon>Pseudomonadati</taxon>
        <taxon>Pseudomonadota</taxon>
        <taxon>Betaproteobacteria</taxon>
        <taxon>Burkholderiales</taxon>
        <taxon>Alcaligenaceae</taxon>
        <taxon>Alcaligenes</taxon>
    </lineage>
</organism>
<keyword evidence="2" id="KW-0328">Glycosyltransferase</keyword>
<accession>A0A8H9IN92</accession>
<keyword evidence="3 5" id="KW-0808">Transferase</keyword>
<dbReference type="Proteomes" id="UP000608923">
    <property type="component" value="Unassembled WGS sequence"/>
</dbReference>
<evidence type="ECO:0000313" key="6">
    <source>
        <dbReference type="Proteomes" id="UP000608923"/>
    </source>
</evidence>
<gene>
    <name evidence="5" type="ORF">GCM10010096_21990</name>
</gene>
<feature type="domain" description="Glycosyltransferase 2-like" evidence="4">
    <location>
        <begin position="8"/>
        <end position="110"/>
    </location>
</feature>
<dbReference type="PANTHER" id="PTHR43685">
    <property type="entry name" value="GLYCOSYLTRANSFERASE"/>
    <property type="match status" value="1"/>
</dbReference>
<name>A0A8H9IN92_9BURK</name>
<evidence type="ECO:0000256" key="3">
    <source>
        <dbReference type="ARBA" id="ARBA00022679"/>
    </source>
</evidence>
<proteinExistence type="inferred from homology"/>
<evidence type="ECO:0000313" key="5">
    <source>
        <dbReference type="EMBL" id="GHC49764.1"/>
    </source>
</evidence>
<comment type="caution">
    <text evidence="5">The sequence shown here is derived from an EMBL/GenBank/DDBJ whole genome shotgun (WGS) entry which is preliminary data.</text>
</comment>
<evidence type="ECO:0000259" key="4">
    <source>
        <dbReference type="Pfam" id="PF00535"/>
    </source>
</evidence>
<dbReference type="InterPro" id="IPR050834">
    <property type="entry name" value="Glycosyltransf_2"/>
</dbReference>
<comment type="similarity">
    <text evidence="1">Belongs to the glycosyltransferase 2 family.</text>
</comment>
<dbReference type="SUPFAM" id="SSF53448">
    <property type="entry name" value="Nucleotide-diphospho-sugar transferases"/>
    <property type="match status" value="1"/>
</dbReference>
<dbReference type="InterPro" id="IPR001173">
    <property type="entry name" value="Glyco_trans_2-like"/>
</dbReference>
<reference evidence="6" key="1">
    <citation type="journal article" date="2019" name="Int. J. Syst. Evol. Microbiol.">
        <title>The Global Catalogue of Microorganisms (GCM) 10K type strain sequencing project: providing services to taxonomists for standard genome sequencing and annotation.</title>
        <authorList>
            <consortium name="The Broad Institute Genomics Platform"/>
            <consortium name="The Broad Institute Genome Sequencing Center for Infectious Disease"/>
            <person name="Wu L."/>
            <person name="Ma J."/>
        </authorList>
    </citation>
    <scope>NUCLEOTIDE SEQUENCE [LARGE SCALE GENOMIC DNA]</scope>
    <source>
        <strain evidence="6">KCTC 42083</strain>
    </source>
</reference>
<dbReference type="AlphaFoldDB" id="A0A8H9IN92"/>
<dbReference type="Gene3D" id="3.90.550.10">
    <property type="entry name" value="Spore Coat Polysaccharide Biosynthesis Protein SpsA, Chain A"/>
    <property type="match status" value="1"/>
</dbReference>
<dbReference type="Pfam" id="PF00535">
    <property type="entry name" value="Glycos_transf_2"/>
    <property type="match status" value="1"/>
</dbReference>
<evidence type="ECO:0000256" key="1">
    <source>
        <dbReference type="ARBA" id="ARBA00006739"/>
    </source>
</evidence>
<keyword evidence="6" id="KW-1185">Reference proteome</keyword>
<dbReference type="EMBL" id="BMZN01000003">
    <property type="protein sequence ID" value="GHC49764.1"/>
    <property type="molecule type" value="Genomic_DNA"/>
</dbReference>
<dbReference type="InterPro" id="IPR029044">
    <property type="entry name" value="Nucleotide-diphossugar_trans"/>
</dbReference>
<evidence type="ECO:0000256" key="2">
    <source>
        <dbReference type="ARBA" id="ARBA00022676"/>
    </source>
</evidence>